<feature type="region of interest" description="Disordered" evidence="1">
    <location>
        <begin position="66"/>
        <end position="97"/>
    </location>
</feature>
<name>A0A0F9M6W4_9ZZZZ</name>
<gene>
    <name evidence="3" type="ORF">LCGC14_1421130</name>
</gene>
<keyword evidence="2" id="KW-0472">Membrane</keyword>
<feature type="transmembrane region" description="Helical" evidence="2">
    <location>
        <begin position="12"/>
        <end position="31"/>
    </location>
</feature>
<keyword evidence="2" id="KW-1133">Transmembrane helix</keyword>
<evidence type="ECO:0000256" key="2">
    <source>
        <dbReference type="SAM" id="Phobius"/>
    </source>
</evidence>
<organism evidence="3">
    <name type="scientific">marine sediment metagenome</name>
    <dbReference type="NCBI Taxonomy" id="412755"/>
    <lineage>
        <taxon>unclassified sequences</taxon>
        <taxon>metagenomes</taxon>
        <taxon>ecological metagenomes</taxon>
    </lineage>
</organism>
<dbReference type="EMBL" id="LAZR01009483">
    <property type="protein sequence ID" value="KKM72375.1"/>
    <property type="molecule type" value="Genomic_DNA"/>
</dbReference>
<reference evidence="3" key="1">
    <citation type="journal article" date="2015" name="Nature">
        <title>Complex archaea that bridge the gap between prokaryotes and eukaryotes.</title>
        <authorList>
            <person name="Spang A."/>
            <person name="Saw J.H."/>
            <person name="Jorgensen S.L."/>
            <person name="Zaremba-Niedzwiedzka K."/>
            <person name="Martijn J."/>
            <person name="Lind A.E."/>
            <person name="van Eijk R."/>
            <person name="Schleper C."/>
            <person name="Guy L."/>
            <person name="Ettema T.J."/>
        </authorList>
    </citation>
    <scope>NUCLEOTIDE SEQUENCE</scope>
</reference>
<sequence>MNYLFRNWKKFYSLKGLVAIIFSIFFLRALWSFILFQSFMGLLSMLLLGVFAYWWTKTVLYSGGHSYGSTRGRWSRSSRGNGPSGGCSRGFGKDIDI</sequence>
<keyword evidence="2" id="KW-0812">Transmembrane</keyword>
<evidence type="ECO:0000256" key="1">
    <source>
        <dbReference type="SAM" id="MobiDB-lite"/>
    </source>
</evidence>
<evidence type="ECO:0000313" key="3">
    <source>
        <dbReference type="EMBL" id="KKM72375.1"/>
    </source>
</evidence>
<accession>A0A0F9M6W4</accession>
<comment type="caution">
    <text evidence="3">The sequence shown here is derived from an EMBL/GenBank/DDBJ whole genome shotgun (WGS) entry which is preliminary data.</text>
</comment>
<feature type="compositionally biased region" description="Low complexity" evidence="1">
    <location>
        <begin position="67"/>
        <end position="81"/>
    </location>
</feature>
<dbReference type="AlphaFoldDB" id="A0A0F9M6W4"/>
<proteinExistence type="predicted"/>
<protein>
    <submittedName>
        <fullName evidence="3">Uncharacterized protein</fullName>
    </submittedName>
</protein>
<feature type="transmembrane region" description="Helical" evidence="2">
    <location>
        <begin position="37"/>
        <end position="56"/>
    </location>
</feature>